<dbReference type="EMBL" id="JBHMEP010000001">
    <property type="protein sequence ID" value="MFB9133950.1"/>
    <property type="molecule type" value="Genomic_DNA"/>
</dbReference>
<dbReference type="Pfam" id="PF08883">
    <property type="entry name" value="DOPA_dioxygen"/>
    <property type="match status" value="1"/>
</dbReference>
<accession>A0ABV5HI90</accession>
<protein>
    <submittedName>
        <fullName evidence="1">DOPA 4,5-dioxygenase family protein</fullName>
    </submittedName>
</protein>
<proteinExistence type="predicted"/>
<comment type="caution">
    <text evidence="1">The sequence shown here is derived from an EMBL/GenBank/DDBJ whole genome shotgun (WGS) entry which is preliminary data.</text>
</comment>
<dbReference type="InterPro" id="IPR014980">
    <property type="entry name" value="DOPA_dioxygen"/>
</dbReference>
<dbReference type="PANTHER" id="PTHR36423">
    <property type="entry name" value="AFR070WP"/>
    <property type="match status" value="1"/>
</dbReference>
<sequence length="112" mass="13571">MRFPQNIYQRYHAHVYFDEQSLDKGEFLYSQLQSLPEYQLGRFHQKLVGPHTKWSFQIAFTRDQFDQLIPWLERHRQGLSILVHGNTGDFYQDHTEHAYWLGDEQKLNLKMS</sequence>
<keyword evidence="2" id="KW-1185">Reference proteome</keyword>
<dbReference type="SUPFAM" id="SSF143410">
    <property type="entry name" value="DOPA-like"/>
    <property type="match status" value="1"/>
</dbReference>
<dbReference type="Proteomes" id="UP001589645">
    <property type="component" value="Unassembled WGS sequence"/>
</dbReference>
<name>A0ABV5HI90_9VIBR</name>
<dbReference type="PIRSF" id="PIRSF028139">
    <property type="entry name" value="DOPA-diox_rel_Mll2280"/>
    <property type="match status" value="1"/>
</dbReference>
<dbReference type="RefSeq" id="WP_390189591.1">
    <property type="nucleotide sequence ID" value="NZ_JBHMEP010000001.1"/>
</dbReference>
<reference evidence="1 2" key="1">
    <citation type="submission" date="2024-09" db="EMBL/GenBank/DDBJ databases">
        <authorList>
            <person name="Sun Q."/>
            <person name="Mori K."/>
        </authorList>
    </citation>
    <scope>NUCLEOTIDE SEQUENCE [LARGE SCALE GENOMIC DNA]</scope>
    <source>
        <strain evidence="1 2">CECT 8064</strain>
    </source>
</reference>
<evidence type="ECO:0000313" key="1">
    <source>
        <dbReference type="EMBL" id="MFB9133950.1"/>
    </source>
</evidence>
<gene>
    <name evidence="1" type="ORF">ACFFUV_03075</name>
</gene>
<organism evidence="1 2">
    <name type="scientific">Vibrio olivae</name>
    <dbReference type="NCBI Taxonomy" id="1243002"/>
    <lineage>
        <taxon>Bacteria</taxon>
        <taxon>Pseudomonadati</taxon>
        <taxon>Pseudomonadota</taxon>
        <taxon>Gammaproteobacteria</taxon>
        <taxon>Vibrionales</taxon>
        <taxon>Vibrionaceae</taxon>
        <taxon>Vibrio</taxon>
    </lineage>
</organism>
<evidence type="ECO:0000313" key="2">
    <source>
        <dbReference type="Proteomes" id="UP001589645"/>
    </source>
</evidence>
<dbReference type="Gene3D" id="3.30.70.1240">
    <property type="entry name" value="DOPA-like domains"/>
    <property type="match status" value="1"/>
</dbReference>
<dbReference type="InterPro" id="IPR023389">
    <property type="entry name" value="DOPA-like_sf"/>
</dbReference>
<dbReference type="PANTHER" id="PTHR36423:SF2">
    <property type="entry name" value="AFR070WP"/>
    <property type="match status" value="1"/>
</dbReference>